<name>A0A381UAK3_9ZZZZ</name>
<feature type="transmembrane region" description="Helical" evidence="1">
    <location>
        <begin position="195"/>
        <end position="217"/>
    </location>
</feature>
<organism evidence="2">
    <name type="scientific">marine metagenome</name>
    <dbReference type="NCBI Taxonomy" id="408172"/>
    <lineage>
        <taxon>unclassified sequences</taxon>
        <taxon>metagenomes</taxon>
        <taxon>ecological metagenomes</taxon>
    </lineage>
</organism>
<evidence type="ECO:0000256" key="1">
    <source>
        <dbReference type="SAM" id="Phobius"/>
    </source>
</evidence>
<dbReference type="AlphaFoldDB" id="A0A381UAK3"/>
<protein>
    <recommendedName>
        <fullName evidence="3">TIGR01906 family membrane protein</fullName>
    </recommendedName>
</protein>
<dbReference type="NCBIfam" id="TIGR01906">
    <property type="entry name" value="integ_TIGR01906"/>
    <property type="match status" value="1"/>
</dbReference>
<keyword evidence="1" id="KW-1133">Transmembrane helix</keyword>
<feature type="transmembrane region" description="Helical" evidence="1">
    <location>
        <begin position="7"/>
        <end position="29"/>
    </location>
</feature>
<proteinExistence type="predicted"/>
<dbReference type="EMBL" id="UINC01005988">
    <property type="protein sequence ID" value="SVA24781.1"/>
    <property type="molecule type" value="Genomic_DNA"/>
</dbReference>
<feature type="transmembrane region" description="Helical" evidence="1">
    <location>
        <begin position="138"/>
        <end position="168"/>
    </location>
</feature>
<feature type="transmembrane region" description="Helical" evidence="1">
    <location>
        <begin position="101"/>
        <end position="126"/>
    </location>
</feature>
<evidence type="ECO:0008006" key="3">
    <source>
        <dbReference type="Google" id="ProtNLM"/>
    </source>
</evidence>
<keyword evidence="1" id="KW-0472">Membrane</keyword>
<dbReference type="InterPro" id="IPR010178">
    <property type="entry name" value="Lit"/>
</dbReference>
<accession>A0A381UAK3</accession>
<reference evidence="2" key="1">
    <citation type="submission" date="2018-05" db="EMBL/GenBank/DDBJ databases">
        <authorList>
            <person name="Lanie J.A."/>
            <person name="Ng W.-L."/>
            <person name="Kazmierczak K.M."/>
            <person name="Andrzejewski T.M."/>
            <person name="Davidsen T.M."/>
            <person name="Wayne K.J."/>
            <person name="Tettelin H."/>
            <person name="Glass J.I."/>
            <person name="Rusch D."/>
            <person name="Podicherti R."/>
            <person name="Tsui H.-C.T."/>
            <person name="Winkler M.E."/>
        </authorList>
    </citation>
    <scope>NUCLEOTIDE SEQUENCE</scope>
</reference>
<sequence>MPLIKWTVSILLVIFIPIFLISATLTWAINHPFLYDRGFEKFEIAERSGITEADLQIIGMELRAYFNSPEEPLEIRTHINANEIILFNSKEIAHMFDVKRLIWGVYVSLLITTISIVGAIIIGFLRQGRVFGVSLCKWLFAGSTLTVVMIASIGLLCITAFDAIFLIFHRISFTNDLWRLNPSTDYLIKLFPRDFWFESTIFVAGISIAIAISISVISRITLLIQSSANDQVSDVN</sequence>
<evidence type="ECO:0000313" key="2">
    <source>
        <dbReference type="EMBL" id="SVA24781.1"/>
    </source>
</evidence>
<keyword evidence="1" id="KW-0812">Transmembrane</keyword>
<gene>
    <name evidence="2" type="ORF">METZ01_LOCUS77635</name>
</gene>
<dbReference type="Pfam" id="PF07314">
    <property type="entry name" value="Lit"/>
    <property type="match status" value="1"/>
</dbReference>